<evidence type="ECO:0000256" key="1">
    <source>
        <dbReference type="SAM" id="MobiDB-lite"/>
    </source>
</evidence>
<gene>
    <name evidence="3" type="ORF">V5O48_007331</name>
</gene>
<keyword evidence="4" id="KW-1185">Reference proteome</keyword>
<keyword evidence="2" id="KW-0472">Membrane</keyword>
<accession>A0ABR3FH29</accession>
<evidence type="ECO:0000313" key="4">
    <source>
        <dbReference type="Proteomes" id="UP001465976"/>
    </source>
</evidence>
<feature type="transmembrane region" description="Helical" evidence="2">
    <location>
        <begin position="36"/>
        <end position="53"/>
    </location>
</feature>
<dbReference type="EMBL" id="JBAHYK010000380">
    <property type="protein sequence ID" value="KAL0574635.1"/>
    <property type="molecule type" value="Genomic_DNA"/>
</dbReference>
<comment type="caution">
    <text evidence="3">The sequence shown here is derived from an EMBL/GenBank/DDBJ whole genome shotgun (WGS) entry which is preliminary data.</text>
</comment>
<feature type="region of interest" description="Disordered" evidence="1">
    <location>
        <begin position="154"/>
        <end position="187"/>
    </location>
</feature>
<organism evidence="3 4">
    <name type="scientific">Marasmius crinis-equi</name>
    <dbReference type="NCBI Taxonomy" id="585013"/>
    <lineage>
        <taxon>Eukaryota</taxon>
        <taxon>Fungi</taxon>
        <taxon>Dikarya</taxon>
        <taxon>Basidiomycota</taxon>
        <taxon>Agaricomycotina</taxon>
        <taxon>Agaricomycetes</taxon>
        <taxon>Agaricomycetidae</taxon>
        <taxon>Agaricales</taxon>
        <taxon>Marasmiineae</taxon>
        <taxon>Marasmiaceae</taxon>
        <taxon>Marasmius</taxon>
    </lineage>
</organism>
<evidence type="ECO:0000256" key="2">
    <source>
        <dbReference type="SAM" id="Phobius"/>
    </source>
</evidence>
<feature type="region of interest" description="Disordered" evidence="1">
    <location>
        <begin position="1"/>
        <end position="26"/>
    </location>
</feature>
<evidence type="ECO:0000313" key="3">
    <source>
        <dbReference type="EMBL" id="KAL0574635.1"/>
    </source>
</evidence>
<name>A0ABR3FH29_9AGAR</name>
<protein>
    <submittedName>
        <fullName evidence="3">Uncharacterized protein</fullName>
    </submittedName>
</protein>
<keyword evidence="2" id="KW-0812">Transmembrane</keyword>
<dbReference type="Proteomes" id="UP001465976">
    <property type="component" value="Unassembled WGS sequence"/>
</dbReference>
<proteinExistence type="predicted"/>
<keyword evidence="2" id="KW-1133">Transmembrane helix</keyword>
<reference evidence="3 4" key="1">
    <citation type="submission" date="2024-02" db="EMBL/GenBank/DDBJ databases">
        <title>A draft genome for the cacao thread blight pathogen Marasmius crinis-equi.</title>
        <authorList>
            <person name="Cohen S.P."/>
            <person name="Baruah I.K."/>
            <person name="Amoako-Attah I."/>
            <person name="Bukari Y."/>
            <person name="Meinhardt L.W."/>
            <person name="Bailey B.A."/>
        </authorList>
    </citation>
    <scope>NUCLEOTIDE SEQUENCE [LARGE SCALE GENOMIC DNA]</scope>
    <source>
        <strain evidence="3 4">GH-76</strain>
    </source>
</reference>
<sequence length="187" mass="20198">MSSSSTKTKDNLPPQRSRKGIRPVKPPLHSTSLNKFIYILVLLSTLITAYYSYRLIQWKTEVGGWWNLAVGRKPAQVIQEHSYQGQGQQYNRPSNTKDESVEDRINALATALGMPPKDLAKAIAGAVREYVPPASLSSIRERETAGPAVDVLLGEKPAPAGSVGKGEKQQDAGSAATGGFMDSFVGD</sequence>